<feature type="transmembrane region" description="Helical" evidence="1">
    <location>
        <begin position="12"/>
        <end position="36"/>
    </location>
</feature>
<keyword evidence="1" id="KW-1133">Transmembrane helix</keyword>
<accession>A0A9X9JRX1</accession>
<proteinExistence type="predicted"/>
<organism evidence="2 3">
    <name type="scientific">Escherichia phage vB_EcoM_SP13</name>
    <dbReference type="NCBI Taxonomy" id="2981577"/>
    <lineage>
        <taxon>Viruses</taxon>
        <taxon>Duplodnaviria</taxon>
        <taxon>Heunggongvirae</taxon>
        <taxon>Uroviricota</taxon>
        <taxon>Caudoviricetes</taxon>
        <taxon>Lindbergviridae</taxon>
        <taxon>Wifcevirus</taxon>
        <taxon>Wifcevirus SP13</taxon>
    </lineage>
</organism>
<reference evidence="2" key="1">
    <citation type="submission" date="2022-08" db="EMBL/GenBank/DDBJ databases">
        <authorList>
            <person name="Ferreira A."/>
            <person name="Oliveira A."/>
            <person name="Oliveira H."/>
        </authorList>
    </citation>
    <scope>NUCLEOTIDE SEQUENCE</scope>
</reference>
<keyword evidence="3" id="KW-1185">Reference proteome</keyword>
<keyword evidence="1" id="KW-0812">Transmembrane</keyword>
<evidence type="ECO:0000313" key="2">
    <source>
        <dbReference type="EMBL" id="UYE90917.1"/>
    </source>
</evidence>
<sequence length="42" mass="4842">MKDTKISFGLTGTITFLTLTLVMQWAFIFGATFFAYQETLWT</sequence>
<gene>
    <name evidence="2" type="ORF">SP13_049</name>
</gene>
<evidence type="ECO:0000313" key="3">
    <source>
        <dbReference type="Proteomes" id="UP001164720"/>
    </source>
</evidence>
<dbReference type="EMBL" id="OP352608">
    <property type="protein sequence ID" value="UYE90917.1"/>
    <property type="molecule type" value="Genomic_DNA"/>
</dbReference>
<dbReference type="Proteomes" id="UP001164720">
    <property type="component" value="Segment"/>
</dbReference>
<name>A0A9X9JRX1_9CAUD</name>
<keyword evidence="1" id="KW-0472">Membrane</keyword>
<protein>
    <submittedName>
        <fullName evidence="2">Uncharacterized protein</fullName>
    </submittedName>
</protein>
<evidence type="ECO:0000256" key="1">
    <source>
        <dbReference type="SAM" id="Phobius"/>
    </source>
</evidence>